<organism evidence="2 3">
    <name type="scientific">Gordonia humi</name>
    <dbReference type="NCBI Taxonomy" id="686429"/>
    <lineage>
        <taxon>Bacteria</taxon>
        <taxon>Bacillati</taxon>
        <taxon>Actinomycetota</taxon>
        <taxon>Actinomycetes</taxon>
        <taxon>Mycobacteriales</taxon>
        <taxon>Gordoniaceae</taxon>
        <taxon>Gordonia</taxon>
    </lineage>
</organism>
<keyword evidence="1 2" id="KW-0808">Transferase</keyword>
<evidence type="ECO:0000313" key="3">
    <source>
        <dbReference type="Proteomes" id="UP000551501"/>
    </source>
</evidence>
<dbReference type="InterPro" id="IPR003673">
    <property type="entry name" value="CoA-Trfase_fam_III"/>
</dbReference>
<evidence type="ECO:0000313" key="2">
    <source>
        <dbReference type="EMBL" id="MBB4133539.1"/>
    </source>
</evidence>
<protein>
    <submittedName>
        <fullName evidence="2">Crotonobetainyl-CoA:carnitine CoA-transferase CaiB-like acyl-CoA transferase</fullName>
    </submittedName>
</protein>
<evidence type="ECO:0000256" key="1">
    <source>
        <dbReference type="ARBA" id="ARBA00022679"/>
    </source>
</evidence>
<gene>
    <name evidence="2" type="ORF">BKA16_000091</name>
</gene>
<dbReference type="PANTHER" id="PTHR48207">
    <property type="entry name" value="SUCCINATE--HYDROXYMETHYLGLUTARATE COA-TRANSFERASE"/>
    <property type="match status" value="1"/>
</dbReference>
<dbReference type="EMBL" id="JACIFP010000001">
    <property type="protein sequence ID" value="MBB4133539.1"/>
    <property type="molecule type" value="Genomic_DNA"/>
</dbReference>
<dbReference type="PANTHER" id="PTHR48207:SF3">
    <property type="entry name" value="SUCCINATE--HYDROXYMETHYLGLUTARATE COA-TRANSFERASE"/>
    <property type="match status" value="1"/>
</dbReference>
<dbReference type="GO" id="GO:0008410">
    <property type="term" value="F:CoA-transferase activity"/>
    <property type="evidence" value="ECO:0007669"/>
    <property type="project" value="TreeGrafter"/>
</dbReference>
<comment type="caution">
    <text evidence="2">The sequence shown here is derived from an EMBL/GenBank/DDBJ whole genome shotgun (WGS) entry which is preliminary data.</text>
</comment>
<dbReference type="SUPFAM" id="SSF89796">
    <property type="entry name" value="CoA-transferase family III (CaiB/BaiF)"/>
    <property type="match status" value="1"/>
</dbReference>
<dbReference type="InterPro" id="IPR044855">
    <property type="entry name" value="CoA-Trfase_III_dom3_sf"/>
</dbReference>
<dbReference type="InterPro" id="IPR050483">
    <property type="entry name" value="CoA-transferase_III_domain"/>
</dbReference>
<dbReference type="RefSeq" id="WP_183368720.1">
    <property type="nucleotide sequence ID" value="NZ_BAABHL010000111.1"/>
</dbReference>
<dbReference type="Gene3D" id="3.40.50.10540">
    <property type="entry name" value="Crotonobetainyl-coa:carnitine coa-transferase, domain 1"/>
    <property type="match status" value="1"/>
</dbReference>
<dbReference type="AlphaFoldDB" id="A0A840EX87"/>
<dbReference type="Pfam" id="PF02515">
    <property type="entry name" value="CoA_transf_3"/>
    <property type="match status" value="1"/>
</dbReference>
<keyword evidence="3" id="KW-1185">Reference proteome</keyword>
<sequence>MTTTSTPEPGLLNDTVTIEIGRSRSAAFAGKLIADMGGDVIVVDDDARRAALPESARAFLDPYKDAIGPPADRSTGWLDEVLCDELVPHADLIITDLPEDELRRRGWDFESVNRLNPRISHVRLTAAPGADEGGELTMQARSGLMEMVGSPDREPLALPNGIGSLQLGLHGAAAANTALLVARRTGRGRRVEIAGSEVLASYVRIYGAVASYYDIPLRRDGRRAPGSGGRYPFGLFPCKDGYVAMITRSQREWESMLAMMGDPEWSELDRYRDLYAIAMDYPDEVDELVAPWLMAHSRDEILDLAQEHAVPAAPVRSVDEVLDDPQLSDHRGFFDEVEISGGRRLRVPGRPWATSERTGRLETTDLDTVLARRAAARPTLSTQE</sequence>
<proteinExistence type="predicted"/>
<reference evidence="2 3" key="1">
    <citation type="submission" date="2020-08" db="EMBL/GenBank/DDBJ databases">
        <title>Sequencing the genomes of 1000 actinobacteria strains.</title>
        <authorList>
            <person name="Klenk H.-P."/>
        </authorList>
    </citation>
    <scope>NUCLEOTIDE SEQUENCE [LARGE SCALE GENOMIC DNA]</scope>
    <source>
        <strain evidence="2 3">DSM 45298</strain>
    </source>
</reference>
<accession>A0A840EX87</accession>
<dbReference type="Proteomes" id="UP000551501">
    <property type="component" value="Unassembled WGS sequence"/>
</dbReference>
<dbReference type="InterPro" id="IPR023606">
    <property type="entry name" value="CoA-Trfase_III_dom_1_sf"/>
</dbReference>
<dbReference type="Gene3D" id="3.30.1540.10">
    <property type="entry name" value="formyl-coa transferase, domain 3"/>
    <property type="match status" value="1"/>
</dbReference>
<name>A0A840EX87_9ACTN</name>